<name>A0A502CX52_9MICO</name>
<protein>
    <submittedName>
        <fullName evidence="2">Uncharacterized protein</fullName>
    </submittedName>
</protein>
<evidence type="ECO:0000256" key="1">
    <source>
        <dbReference type="SAM" id="MobiDB-lite"/>
    </source>
</evidence>
<dbReference type="Proteomes" id="UP000317722">
    <property type="component" value="Unassembled WGS sequence"/>
</dbReference>
<keyword evidence="3" id="KW-1185">Reference proteome</keyword>
<gene>
    <name evidence="2" type="ORF">EAH86_07165</name>
</gene>
<proteinExistence type="predicted"/>
<feature type="region of interest" description="Disordered" evidence="1">
    <location>
        <begin position="63"/>
        <end position="88"/>
    </location>
</feature>
<sequence>MAVGEPASAALVGDRLDEGAWVEPPEVVPGGTVVGGRSSAGLLQPARATPEIPVNPAARTVRRVNAGVRSRGAGSGRGSTVPQATSVA</sequence>
<dbReference type="AlphaFoldDB" id="A0A502CX52"/>
<comment type="caution">
    <text evidence="2">The sequence shown here is derived from an EMBL/GenBank/DDBJ whole genome shotgun (WGS) entry which is preliminary data.</text>
</comment>
<organism evidence="2 3">
    <name type="scientific">Pedococcus bigeumensis</name>
    <dbReference type="NCBI Taxonomy" id="433644"/>
    <lineage>
        <taxon>Bacteria</taxon>
        <taxon>Bacillati</taxon>
        <taxon>Actinomycetota</taxon>
        <taxon>Actinomycetes</taxon>
        <taxon>Micrococcales</taxon>
        <taxon>Intrasporangiaceae</taxon>
        <taxon>Pedococcus</taxon>
    </lineage>
</organism>
<evidence type="ECO:0000313" key="3">
    <source>
        <dbReference type="Proteomes" id="UP000317722"/>
    </source>
</evidence>
<accession>A0A502CX52</accession>
<evidence type="ECO:0000313" key="2">
    <source>
        <dbReference type="EMBL" id="TPG18165.1"/>
    </source>
</evidence>
<dbReference type="EMBL" id="RCZM01000002">
    <property type="protein sequence ID" value="TPG18165.1"/>
    <property type="molecule type" value="Genomic_DNA"/>
</dbReference>
<reference evidence="2 3" key="1">
    <citation type="journal article" date="2019" name="Environ. Microbiol.">
        <title>Species interactions and distinct microbial communities in high Arctic permafrost affected cryosols are associated with the CH4 and CO2 gas fluxes.</title>
        <authorList>
            <person name="Altshuler I."/>
            <person name="Hamel J."/>
            <person name="Turney S."/>
            <person name="Magnuson E."/>
            <person name="Levesque R."/>
            <person name="Greer C."/>
            <person name="Whyte L.G."/>
        </authorList>
    </citation>
    <scope>NUCLEOTIDE SEQUENCE [LARGE SCALE GENOMIC DNA]</scope>
    <source>
        <strain evidence="2 3">S9.3A</strain>
    </source>
</reference>